<dbReference type="KEGG" id="salk:FBQ74_11350"/>
<feature type="domain" description="Blue (type 1) copper" evidence="6">
    <location>
        <begin position="25"/>
        <end position="151"/>
    </location>
</feature>
<dbReference type="GO" id="GO:0009055">
    <property type="term" value="F:electron transfer activity"/>
    <property type="evidence" value="ECO:0007669"/>
    <property type="project" value="InterPro"/>
</dbReference>
<evidence type="ECO:0000256" key="2">
    <source>
        <dbReference type="ARBA" id="ARBA00022723"/>
    </source>
</evidence>
<dbReference type="NCBIfam" id="TIGR02695">
    <property type="entry name" value="azurin"/>
    <property type="match status" value="1"/>
</dbReference>
<feature type="signal peptide" evidence="5">
    <location>
        <begin position="1"/>
        <end position="21"/>
    </location>
</feature>
<evidence type="ECO:0000313" key="7">
    <source>
        <dbReference type="EMBL" id="QCZ94033.1"/>
    </source>
</evidence>
<sequence>MKKIASLLAGAALLASGAVHAQSGECEATIESNDAMQYNKKEMTVPSSCEEFTVKLVHTGKMEKSVMGHNWVLTESSEAQATATDGMAAGIDNGYLKPDDERIIAATDLIGGGEESSVTFSVSDLKKSGDYTFFCSFPGHISLMKGTLKVE</sequence>
<dbReference type="AlphaFoldDB" id="A0A5B7YFM4"/>
<dbReference type="GO" id="GO:0042597">
    <property type="term" value="C:periplasmic space"/>
    <property type="evidence" value="ECO:0007669"/>
    <property type="project" value="UniProtKB-SubCell"/>
</dbReference>
<comment type="function">
    <text evidence="5">Transfers electrons from cytochrome c551 to cytochrome oxidase.</text>
</comment>
<evidence type="ECO:0000256" key="1">
    <source>
        <dbReference type="ARBA" id="ARBA00022448"/>
    </source>
</evidence>
<evidence type="ECO:0000256" key="4">
    <source>
        <dbReference type="ARBA" id="ARBA00023008"/>
    </source>
</evidence>
<dbReference type="InterPro" id="IPR000923">
    <property type="entry name" value="BlueCu_1"/>
</dbReference>
<dbReference type="PROSITE" id="PS00196">
    <property type="entry name" value="COPPER_BLUE"/>
    <property type="match status" value="1"/>
</dbReference>
<dbReference type="OrthoDB" id="9814063at2"/>
<keyword evidence="3 5" id="KW-0249">Electron transport</keyword>
<dbReference type="EMBL" id="CP039852">
    <property type="protein sequence ID" value="QCZ94033.1"/>
    <property type="molecule type" value="Genomic_DNA"/>
</dbReference>
<proteinExistence type="predicted"/>
<dbReference type="PANTHER" id="PTHR38439:SF2">
    <property type="entry name" value="OUTER MEMBRANE PROTEIN H.8"/>
    <property type="match status" value="1"/>
</dbReference>
<dbReference type="InterPro" id="IPR014068">
    <property type="entry name" value="Azurin"/>
</dbReference>
<accession>A0A5B7YFM4</accession>
<keyword evidence="2 5" id="KW-0479">Metal-binding</keyword>
<evidence type="ECO:0000256" key="5">
    <source>
        <dbReference type="RuleBase" id="RU363017"/>
    </source>
</evidence>
<name>A0A5B7YFM4_9ALTE</name>
<evidence type="ECO:0000259" key="6">
    <source>
        <dbReference type="Pfam" id="PF00127"/>
    </source>
</evidence>
<dbReference type="GO" id="GO:0005507">
    <property type="term" value="F:copper ion binding"/>
    <property type="evidence" value="ECO:0007669"/>
    <property type="project" value="UniProtKB-UniRule"/>
</dbReference>
<keyword evidence="5" id="KW-0732">Signal</keyword>
<keyword evidence="1 5" id="KW-0813">Transport</keyword>
<dbReference type="InterPro" id="IPR028871">
    <property type="entry name" value="BlueCu_1_BS"/>
</dbReference>
<evidence type="ECO:0000256" key="3">
    <source>
        <dbReference type="ARBA" id="ARBA00022982"/>
    </source>
</evidence>
<reference evidence="7 8" key="1">
    <citation type="submission" date="2019-04" db="EMBL/GenBank/DDBJ databases">
        <title>Salinimonas iocasae sp. nov., a halophilic bacterium isolated from the outer tube casing of tubeworms in Okinawa Trough.</title>
        <authorList>
            <person name="Zhang H."/>
            <person name="Wang H."/>
            <person name="Li C."/>
        </authorList>
    </citation>
    <scope>NUCLEOTIDE SEQUENCE [LARGE SCALE GENOMIC DNA]</scope>
    <source>
        <strain evidence="7 8">KX18D6</strain>
    </source>
</reference>
<dbReference type="RefSeq" id="WP_139756775.1">
    <property type="nucleotide sequence ID" value="NZ_CP039852.1"/>
</dbReference>
<dbReference type="CDD" id="cd13922">
    <property type="entry name" value="Azurin"/>
    <property type="match status" value="1"/>
</dbReference>
<gene>
    <name evidence="7" type="primary">azu</name>
    <name evidence="7" type="ORF">FBQ74_11350</name>
</gene>
<dbReference type="Proteomes" id="UP000304912">
    <property type="component" value="Chromosome"/>
</dbReference>
<keyword evidence="5" id="KW-0574">Periplasm</keyword>
<feature type="chain" id="PRO_5023088310" description="Azurin" evidence="5">
    <location>
        <begin position="22"/>
        <end position="151"/>
    </location>
</feature>
<evidence type="ECO:0000313" key="8">
    <source>
        <dbReference type="Proteomes" id="UP000304912"/>
    </source>
</evidence>
<dbReference type="Pfam" id="PF00127">
    <property type="entry name" value="Copper-bind"/>
    <property type="match status" value="1"/>
</dbReference>
<dbReference type="PANTHER" id="PTHR38439">
    <property type="entry name" value="AURACYANIN-B"/>
    <property type="match status" value="1"/>
</dbReference>
<comment type="subcellular location">
    <subcellularLocation>
        <location evidence="5">Periplasm</location>
    </subcellularLocation>
</comment>
<organism evidence="7 8">
    <name type="scientific">Salinimonas iocasae</name>
    <dbReference type="NCBI Taxonomy" id="2572577"/>
    <lineage>
        <taxon>Bacteria</taxon>
        <taxon>Pseudomonadati</taxon>
        <taxon>Pseudomonadota</taxon>
        <taxon>Gammaproteobacteria</taxon>
        <taxon>Alteromonadales</taxon>
        <taxon>Alteromonadaceae</taxon>
        <taxon>Alteromonas/Salinimonas group</taxon>
        <taxon>Salinimonas</taxon>
    </lineage>
</organism>
<keyword evidence="4 5" id="KW-0186">Copper</keyword>
<dbReference type="InterPro" id="IPR008972">
    <property type="entry name" value="Cupredoxin"/>
</dbReference>
<dbReference type="Gene3D" id="2.60.40.420">
    <property type="entry name" value="Cupredoxins - blue copper proteins"/>
    <property type="match status" value="1"/>
</dbReference>
<dbReference type="InterPro" id="IPR050845">
    <property type="entry name" value="Cu-binding_ET"/>
</dbReference>
<keyword evidence="8" id="KW-1185">Reference proteome</keyword>
<dbReference type="SUPFAM" id="SSF49503">
    <property type="entry name" value="Cupredoxins"/>
    <property type="match status" value="1"/>
</dbReference>
<protein>
    <recommendedName>
        <fullName evidence="5">Azurin</fullName>
    </recommendedName>
</protein>